<dbReference type="Proteomes" id="UP001430848">
    <property type="component" value="Unassembled WGS sequence"/>
</dbReference>
<evidence type="ECO:0000313" key="5">
    <source>
        <dbReference type="EMBL" id="KAK7727381.1"/>
    </source>
</evidence>
<feature type="domain" description="CST complex subunit Stn1 N-terminal" evidence="4">
    <location>
        <begin position="44"/>
        <end position="176"/>
    </location>
</feature>
<dbReference type="Pfam" id="PF10451">
    <property type="entry name" value="Stn1"/>
    <property type="match status" value="1"/>
</dbReference>
<proteinExistence type="predicted"/>
<dbReference type="SUPFAM" id="SSF50249">
    <property type="entry name" value="Nucleic acid-binding proteins"/>
    <property type="match status" value="1"/>
</dbReference>
<name>A0ABR1P6B3_DIAER</name>
<organism evidence="5 6">
    <name type="scientific">Diaporthe eres</name>
    <name type="common">Phomopsis oblonga</name>
    <dbReference type="NCBI Taxonomy" id="83184"/>
    <lineage>
        <taxon>Eukaryota</taxon>
        <taxon>Fungi</taxon>
        <taxon>Dikarya</taxon>
        <taxon>Ascomycota</taxon>
        <taxon>Pezizomycotina</taxon>
        <taxon>Sordariomycetes</taxon>
        <taxon>Sordariomycetidae</taxon>
        <taxon>Diaporthales</taxon>
        <taxon>Diaporthaceae</taxon>
        <taxon>Diaporthe</taxon>
        <taxon>Diaporthe eres species complex</taxon>
    </lineage>
</organism>
<dbReference type="CDD" id="cd03524">
    <property type="entry name" value="RPA2_OBF_family"/>
    <property type="match status" value="1"/>
</dbReference>
<reference evidence="5 6" key="1">
    <citation type="submission" date="2024-02" db="EMBL/GenBank/DDBJ databases">
        <title>De novo assembly and annotation of 12 fungi associated with fruit tree decline syndrome in Ontario, Canada.</title>
        <authorList>
            <person name="Sulman M."/>
            <person name="Ellouze W."/>
            <person name="Ilyukhin E."/>
        </authorList>
    </citation>
    <scope>NUCLEOTIDE SEQUENCE [LARGE SCALE GENOMIC DNA]</scope>
    <source>
        <strain evidence="5 6">M169</strain>
    </source>
</reference>
<evidence type="ECO:0000313" key="6">
    <source>
        <dbReference type="Proteomes" id="UP001430848"/>
    </source>
</evidence>
<keyword evidence="2" id="KW-0158">Chromosome</keyword>
<dbReference type="InterPro" id="IPR018856">
    <property type="entry name" value="Stn1_N"/>
</dbReference>
<evidence type="ECO:0000256" key="2">
    <source>
        <dbReference type="ARBA" id="ARBA00022454"/>
    </source>
</evidence>
<keyword evidence="3" id="KW-0779">Telomere</keyword>
<gene>
    <name evidence="5" type="ORF">SLS63_007204</name>
</gene>
<accession>A0ABR1P6B3</accession>
<dbReference type="EMBL" id="JAKNSF020000038">
    <property type="protein sequence ID" value="KAK7727381.1"/>
    <property type="molecule type" value="Genomic_DNA"/>
</dbReference>
<sequence length="183" mass="21095">MTEKDEHPVYPQYCFHLSPTINRFCPLRSGTIERLTTHPGFAGQDVFFHRNLPLRWVRITGMVVAVDEFPHRRIYTIDDSDGLCIECVADISKLESHEPAKPAPTTVPKDVDVGSVVDVKGGLALYRGNKQIKIEKMTVLRSTDEEVVLWEKAMQFMVDVLDKPWKLTDREVRRCRKEAERQD</sequence>
<protein>
    <recommendedName>
        <fullName evidence="4">CST complex subunit Stn1 N-terminal domain-containing protein</fullName>
    </recommendedName>
</protein>
<evidence type="ECO:0000256" key="1">
    <source>
        <dbReference type="ARBA" id="ARBA00004574"/>
    </source>
</evidence>
<comment type="subcellular location">
    <subcellularLocation>
        <location evidence="1">Chromosome</location>
        <location evidence="1">Telomere</location>
    </subcellularLocation>
</comment>
<evidence type="ECO:0000256" key="3">
    <source>
        <dbReference type="ARBA" id="ARBA00022895"/>
    </source>
</evidence>
<evidence type="ECO:0000259" key="4">
    <source>
        <dbReference type="Pfam" id="PF10451"/>
    </source>
</evidence>
<comment type="caution">
    <text evidence="5">The sequence shown here is derived from an EMBL/GenBank/DDBJ whole genome shotgun (WGS) entry which is preliminary data.</text>
</comment>
<keyword evidence="6" id="KW-1185">Reference proteome</keyword>
<dbReference type="Gene3D" id="2.40.50.140">
    <property type="entry name" value="Nucleic acid-binding proteins"/>
    <property type="match status" value="1"/>
</dbReference>
<dbReference type="InterPro" id="IPR012340">
    <property type="entry name" value="NA-bd_OB-fold"/>
</dbReference>